<dbReference type="Proteomes" id="UP001152795">
    <property type="component" value="Unassembled WGS sequence"/>
</dbReference>
<sequence length="306" mass="36026">MKGFYLANIMLFWLIMGQLWTIKATICEYCGKDFKSLGRHIWRCKSRVGHPSHAGNERQSNNERSSNTERTDHQVNINADGELVGNSSGNLSDLFVEVNNPNLNVAGEVLSEMPSAIFPSQKPSLLVGVKLPRSKSEWDRANEYFRMQIDTSRELRNLNMEIDHLNGTMWAYFSANYGQVKARNDFNHYNNMSKSKLKKCLRNLKLQNGKLEEIKYVSRLLRKKLRSHVQRNYEEELSKDFWKFCKKEFEESETQEPNFDESSCYDYFRNIFFEKHKNRTFNLPSWLKPFPVHRAISTWNVQLTKK</sequence>
<evidence type="ECO:0000313" key="1">
    <source>
        <dbReference type="EMBL" id="CAB4005794.1"/>
    </source>
</evidence>
<gene>
    <name evidence="1" type="ORF">PACLA_8A007671</name>
</gene>
<protein>
    <submittedName>
        <fullName evidence="1">Uncharacterized protein</fullName>
    </submittedName>
</protein>
<dbReference type="EMBL" id="CACRXK020005316">
    <property type="protein sequence ID" value="CAB4005794.1"/>
    <property type="molecule type" value="Genomic_DNA"/>
</dbReference>
<keyword evidence="2" id="KW-1185">Reference proteome</keyword>
<dbReference type="AlphaFoldDB" id="A0A7D9ECI7"/>
<proteinExistence type="predicted"/>
<comment type="caution">
    <text evidence="1">The sequence shown here is derived from an EMBL/GenBank/DDBJ whole genome shotgun (WGS) entry which is preliminary data.</text>
</comment>
<name>A0A7D9ECI7_PARCT</name>
<organism evidence="1 2">
    <name type="scientific">Paramuricea clavata</name>
    <name type="common">Red gorgonian</name>
    <name type="synonym">Violescent sea-whip</name>
    <dbReference type="NCBI Taxonomy" id="317549"/>
    <lineage>
        <taxon>Eukaryota</taxon>
        <taxon>Metazoa</taxon>
        <taxon>Cnidaria</taxon>
        <taxon>Anthozoa</taxon>
        <taxon>Octocorallia</taxon>
        <taxon>Malacalcyonacea</taxon>
        <taxon>Plexauridae</taxon>
        <taxon>Paramuricea</taxon>
    </lineage>
</organism>
<reference evidence="1" key="1">
    <citation type="submission" date="2020-04" db="EMBL/GenBank/DDBJ databases">
        <authorList>
            <person name="Alioto T."/>
            <person name="Alioto T."/>
            <person name="Gomez Garrido J."/>
        </authorList>
    </citation>
    <scope>NUCLEOTIDE SEQUENCE</scope>
    <source>
        <strain evidence="1">A484AB</strain>
    </source>
</reference>
<evidence type="ECO:0000313" key="2">
    <source>
        <dbReference type="Proteomes" id="UP001152795"/>
    </source>
</evidence>
<accession>A0A7D9ECI7</accession>